<dbReference type="Pfam" id="PF10798">
    <property type="entry name" value="YmgB"/>
    <property type="match status" value="1"/>
</dbReference>
<sequence>MRHRERNSKAAEQISQYFKNATMPSQQETLGRIVTEILVSGKTLSRKAICTSLLSKLETVTSSDEENHYHQLIALLFGRDCD</sequence>
<dbReference type="Proteomes" id="UP000239181">
    <property type="component" value="Unassembled WGS sequence"/>
</dbReference>
<dbReference type="EMBL" id="PDET01000017">
    <property type="protein sequence ID" value="PRD13576.1"/>
    <property type="molecule type" value="Genomic_DNA"/>
</dbReference>
<protein>
    <submittedName>
        <fullName evidence="1">Two-component-system connector protein YcgZ</fullName>
    </submittedName>
</protein>
<proteinExistence type="predicted"/>
<dbReference type="OrthoDB" id="6420902at2"/>
<gene>
    <name evidence="1" type="ORF">CQW29_20160</name>
</gene>
<accession>A0A2S9I732</accession>
<organism evidence="1 2">
    <name type="scientific">Pantoea coffeiphila</name>
    <dbReference type="NCBI Taxonomy" id="1465635"/>
    <lineage>
        <taxon>Bacteria</taxon>
        <taxon>Pseudomonadati</taxon>
        <taxon>Pseudomonadota</taxon>
        <taxon>Gammaproteobacteria</taxon>
        <taxon>Enterobacterales</taxon>
        <taxon>Erwiniaceae</taxon>
        <taxon>Pantoea</taxon>
    </lineage>
</organism>
<keyword evidence="2" id="KW-1185">Reference proteome</keyword>
<dbReference type="RefSeq" id="WP_105594537.1">
    <property type="nucleotide sequence ID" value="NZ_PDET01000017.1"/>
</dbReference>
<dbReference type="Gene3D" id="1.20.5.5260">
    <property type="match status" value="1"/>
</dbReference>
<dbReference type="AlphaFoldDB" id="A0A2S9I732"/>
<comment type="caution">
    <text evidence="1">The sequence shown here is derived from an EMBL/GenBank/DDBJ whole genome shotgun (WGS) entry which is preliminary data.</text>
</comment>
<name>A0A2S9I732_9GAMM</name>
<reference evidence="1 2" key="1">
    <citation type="submission" date="2017-10" db="EMBL/GenBank/DDBJ databases">
        <title>Draft genome of two endophytic bacteria isolated from 'guarana' Paullinia cupana (Mart.) Ducke.</title>
        <authorList>
            <person name="Siqueira K.A."/>
            <person name="Liotti R.G."/>
            <person name="Mendes T.A."/>
            <person name="Soares M.A."/>
        </authorList>
    </citation>
    <scope>NUCLEOTIDE SEQUENCE [LARGE SCALE GENOMIC DNA]</scope>
    <source>
        <strain evidence="1 2">342</strain>
    </source>
</reference>
<evidence type="ECO:0000313" key="2">
    <source>
        <dbReference type="Proteomes" id="UP000239181"/>
    </source>
</evidence>
<evidence type="ECO:0000313" key="1">
    <source>
        <dbReference type="EMBL" id="PRD13576.1"/>
    </source>
</evidence>
<dbReference type="InterPro" id="IPR024753">
    <property type="entry name" value="AriR"/>
</dbReference>
<dbReference type="NCBIfam" id="NF040640">
    <property type="entry name" value="YcgZ_fam"/>
    <property type="match status" value="1"/>
</dbReference>
<dbReference type="GO" id="GO:0071468">
    <property type="term" value="P:cellular response to acidic pH"/>
    <property type="evidence" value="ECO:0007669"/>
    <property type="project" value="InterPro"/>
</dbReference>